<dbReference type="Gene3D" id="3.90.1680.10">
    <property type="entry name" value="SOS response associated peptidase-like"/>
    <property type="match status" value="1"/>
</dbReference>
<proteinExistence type="inferred from homology"/>
<keyword evidence="4 8" id="KW-0378">Hydrolase</keyword>
<evidence type="ECO:0000256" key="7">
    <source>
        <dbReference type="ARBA" id="ARBA00023239"/>
    </source>
</evidence>
<evidence type="ECO:0000256" key="6">
    <source>
        <dbReference type="ARBA" id="ARBA00023125"/>
    </source>
</evidence>
<evidence type="ECO:0000256" key="1">
    <source>
        <dbReference type="ARBA" id="ARBA00008136"/>
    </source>
</evidence>
<dbReference type="GO" id="GO:0008233">
    <property type="term" value="F:peptidase activity"/>
    <property type="evidence" value="ECO:0007669"/>
    <property type="project" value="UniProtKB-KW"/>
</dbReference>
<dbReference type="EC" id="3.4.-.-" evidence="8"/>
<dbReference type="Proteomes" id="UP001200642">
    <property type="component" value="Unassembled WGS sequence"/>
</dbReference>
<sequence>MCYGTRIVKKAEQLELYYNVERILGNLGKEVELVYNYANGFAHPNMWIIPQEKPKNLIPVMWGLIPPYKLGANAKEYYQETIRFGSGLNARSEKLFDSNNYKSSAMTRRCIVPVDGFYEPHTAKKNGKDFKVPFYFHRKDENPFNLAGIYAVTKDKMVTFTILTKPATPLFAKIHNQKLRRPVIIKGGDIDVWLDGTLNQNDVQNIMDDDLADEMINAHPISKDLYKRNGVGDREDIIVPVDYEEIEIQY</sequence>
<dbReference type="RefSeq" id="WP_317901064.1">
    <property type="nucleotide sequence ID" value="NZ_JAIRBC010000004.1"/>
</dbReference>
<evidence type="ECO:0000256" key="5">
    <source>
        <dbReference type="ARBA" id="ARBA00023124"/>
    </source>
</evidence>
<evidence type="ECO:0000256" key="8">
    <source>
        <dbReference type="RuleBase" id="RU364100"/>
    </source>
</evidence>
<dbReference type="PANTHER" id="PTHR13604:SF0">
    <property type="entry name" value="ABASIC SITE PROCESSING PROTEIN HMCES"/>
    <property type="match status" value="1"/>
</dbReference>
<reference evidence="9" key="1">
    <citation type="submission" date="2023-02" db="EMBL/GenBank/DDBJ databases">
        <title>Genome of Flavobacteriaceae gen. nov. sp. strain F89.</title>
        <authorList>
            <person name="Wang Y."/>
        </authorList>
    </citation>
    <scope>NUCLEOTIDE SEQUENCE</scope>
    <source>
        <strain evidence="9">F89</strain>
    </source>
</reference>
<dbReference type="PANTHER" id="PTHR13604">
    <property type="entry name" value="DC12-RELATED"/>
    <property type="match status" value="1"/>
</dbReference>
<keyword evidence="2 8" id="KW-0645">Protease</keyword>
<dbReference type="GO" id="GO:0106300">
    <property type="term" value="P:protein-DNA covalent cross-linking repair"/>
    <property type="evidence" value="ECO:0007669"/>
    <property type="project" value="InterPro"/>
</dbReference>
<evidence type="ECO:0000256" key="2">
    <source>
        <dbReference type="ARBA" id="ARBA00022670"/>
    </source>
</evidence>
<dbReference type="GO" id="GO:0006508">
    <property type="term" value="P:proteolysis"/>
    <property type="evidence" value="ECO:0007669"/>
    <property type="project" value="UniProtKB-KW"/>
</dbReference>
<accession>A0AAE3ETP5</accession>
<dbReference type="SUPFAM" id="SSF143081">
    <property type="entry name" value="BB1717-like"/>
    <property type="match status" value="1"/>
</dbReference>
<comment type="similarity">
    <text evidence="1 8">Belongs to the SOS response-associated peptidase family.</text>
</comment>
<evidence type="ECO:0000256" key="3">
    <source>
        <dbReference type="ARBA" id="ARBA00022763"/>
    </source>
</evidence>
<evidence type="ECO:0000313" key="9">
    <source>
        <dbReference type="EMBL" id="MCG2459924.1"/>
    </source>
</evidence>
<gene>
    <name evidence="9" type="ORF">K8352_04140</name>
</gene>
<keyword evidence="6" id="KW-0238">DNA-binding</keyword>
<evidence type="ECO:0000313" key="10">
    <source>
        <dbReference type="Proteomes" id="UP001200642"/>
    </source>
</evidence>
<dbReference type="AlphaFoldDB" id="A0AAE3ETP5"/>
<dbReference type="InterPro" id="IPR003738">
    <property type="entry name" value="SRAP"/>
</dbReference>
<dbReference type="GO" id="GO:0003697">
    <property type="term" value="F:single-stranded DNA binding"/>
    <property type="evidence" value="ECO:0007669"/>
    <property type="project" value="InterPro"/>
</dbReference>
<organism evidence="9 10">
    <name type="scientific">Cerina litoralis</name>
    <dbReference type="NCBI Taxonomy" id="2874477"/>
    <lineage>
        <taxon>Bacteria</taxon>
        <taxon>Pseudomonadati</taxon>
        <taxon>Bacteroidota</taxon>
        <taxon>Flavobacteriia</taxon>
        <taxon>Flavobacteriales</taxon>
        <taxon>Flavobacteriaceae</taxon>
        <taxon>Cerina</taxon>
    </lineage>
</organism>
<dbReference type="InterPro" id="IPR036590">
    <property type="entry name" value="SRAP-like"/>
</dbReference>
<keyword evidence="10" id="KW-1185">Reference proteome</keyword>
<dbReference type="EMBL" id="JAIRBC010000004">
    <property type="protein sequence ID" value="MCG2459924.1"/>
    <property type="molecule type" value="Genomic_DNA"/>
</dbReference>
<dbReference type="Pfam" id="PF02586">
    <property type="entry name" value="SRAP"/>
    <property type="match status" value="1"/>
</dbReference>
<dbReference type="GO" id="GO:0016829">
    <property type="term" value="F:lyase activity"/>
    <property type="evidence" value="ECO:0007669"/>
    <property type="project" value="UniProtKB-KW"/>
</dbReference>
<comment type="caution">
    <text evidence="9">The sequence shown here is derived from an EMBL/GenBank/DDBJ whole genome shotgun (WGS) entry which is preliminary data.</text>
</comment>
<protein>
    <recommendedName>
        <fullName evidence="8">Abasic site processing protein</fullName>
        <ecNumber evidence="8">3.4.-.-</ecNumber>
    </recommendedName>
</protein>
<evidence type="ECO:0000256" key="4">
    <source>
        <dbReference type="ARBA" id="ARBA00022801"/>
    </source>
</evidence>
<name>A0AAE3ETP5_9FLAO</name>
<keyword evidence="7" id="KW-0456">Lyase</keyword>
<keyword evidence="5" id="KW-0190">Covalent protein-DNA linkage</keyword>
<keyword evidence="3" id="KW-0227">DNA damage</keyword>